<feature type="chain" id="PRO_5012858300" evidence="2">
    <location>
        <begin position="21"/>
        <end position="1502"/>
    </location>
</feature>
<feature type="region of interest" description="Disordered" evidence="1">
    <location>
        <begin position="409"/>
        <end position="513"/>
    </location>
</feature>
<gene>
    <name evidence="4" type="ORF">CSUI_004482</name>
</gene>
<protein>
    <submittedName>
        <fullName evidence="4">Sigma-region 3 protein</fullName>
    </submittedName>
</protein>
<evidence type="ECO:0000256" key="1">
    <source>
        <dbReference type="SAM" id="MobiDB-lite"/>
    </source>
</evidence>
<feature type="compositionally biased region" description="Basic and acidic residues" evidence="1">
    <location>
        <begin position="453"/>
        <end position="480"/>
    </location>
</feature>
<dbReference type="EMBL" id="MIGC01002102">
    <property type="protein sequence ID" value="PHJ21671.1"/>
    <property type="molecule type" value="Genomic_DNA"/>
</dbReference>
<dbReference type="InterPro" id="IPR036388">
    <property type="entry name" value="WH-like_DNA-bd_sf"/>
</dbReference>
<keyword evidence="2" id="KW-0732">Signal</keyword>
<keyword evidence="5" id="KW-1185">Reference proteome</keyword>
<evidence type="ECO:0000256" key="2">
    <source>
        <dbReference type="SAM" id="SignalP"/>
    </source>
</evidence>
<evidence type="ECO:0000313" key="5">
    <source>
        <dbReference type="Proteomes" id="UP000221165"/>
    </source>
</evidence>
<feature type="compositionally biased region" description="Basic and acidic residues" evidence="1">
    <location>
        <begin position="1371"/>
        <end position="1405"/>
    </location>
</feature>
<dbReference type="RefSeq" id="XP_067923351.1">
    <property type="nucleotide sequence ID" value="XM_068064673.1"/>
</dbReference>
<feature type="region of interest" description="Disordered" evidence="1">
    <location>
        <begin position="545"/>
        <end position="602"/>
    </location>
</feature>
<feature type="compositionally biased region" description="Basic and acidic residues" evidence="1">
    <location>
        <begin position="1112"/>
        <end position="1124"/>
    </location>
</feature>
<dbReference type="PANTHER" id="PTHR24216">
    <property type="entry name" value="PAXILLIN-RELATED"/>
    <property type="match status" value="1"/>
</dbReference>
<feature type="domain" description="RNA polymerase sigma-70 region 3" evidence="3">
    <location>
        <begin position="1234"/>
        <end position="1284"/>
    </location>
</feature>
<proteinExistence type="predicted"/>
<accession>A0A2C6KBE7</accession>
<dbReference type="GO" id="GO:0003700">
    <property type="term" value="F:DNA-binding transcription factor activity"/>
    <property type="evidence" value="ECO:0007669"/>
    <property type="project" value="InterPro"/>
</dbReference>
<dbReference type="PANTHER" id="PTHR24216:SF65">
    <property type="entry name" value="PAXILLIN-LIKE PROTEIN 1"/>
    <property type="match status" value="1"/>
</dbReference>
<dbReference type="InterPro" id="IPR007624">
    <property type="entry name" value="RNA_pol_sigma70_r3"/>
</dbReference>
<feature type="signal peptide" evidence="2">
    <location>
        <begin position="1"/>
        <end position="20"/>
    </location>
</feature>
<sequence length="1502" mass="170936">MNSSLLLLAPPLLSSSSLSAATFLFSLLLLSLCCVSPPSPSCPPHPYLRSTSFFSSSFRSLFESFFSLDSPSSSYHCYLLSKQSSSILLFSYFFLSSSSFAPSLSSASSSFLSTTSPSSPLFTPSSSSLSFPLKPPHRPTATLSPSSLSSSSASSSPLSHGLWPPFQHSFLRFHPLSFSARKKFSSRHDEEEEEEENSFSLLSFSPVRGRRRRFLLFLLPSFRLIWLHDFRKKFSSFVLHHKGQKINERRKRFFFSSSPSFLSSPLSPLTPRPTTLSSIQTSSFLSSSSSSSSLSSSSSASCLSRGGFFSVSCCFENEDDRERSLGRSGWEKREKKKMIGRLQTWIERESKRKRGDSRFFSSSFMTDVLEAQERKKKRRRREDFLFSPFSSLLIGGDGVLSRRYTGEEIRRRGKGRRRRSVEVREEESDSLQIHPSNRQSGREKLKRKKKKVNERNKDSDREEEERRKDEVKTDREEGKACRKHLSLQALPLSPVEGREGEEERGEGREEECMLKRKLEEESVLANHTSFNYMHALSTATVSHPSVVTSSSSFPCTSSSPSSSVPESSSSSSFSSSSSLSSATATASPAETPRVSSFPDPKKALKELERYEKIRDENLLMSWEAWARGVSRSVEYLKRLVTLAYSPSKEEEPTSSLEKGGEADKEEELSSSSFSPFLREGQKEDEEEREKRMRDEEEGDIRKDRMIMMRKEEERGEEKKKKEEEHEEKEKEEEGEMKMIRGMRSRERVRDRDGVSRLEESSLSPHERKIQQGEEDLLSISSSHDELTTSFPSLQGEEEEEKKKKSVPLHDGSTPQEKEEGKGERGGEYVSLQASQRDERQLLQVSQEIKGFSSSSEGEKTKKKPRSSNGEEEEREEEKSSSMRASFSSTSSLEKEEEKKKIGQEKKHQIAKPPRKQEDGEEDEEDEEEEGSSSRWEIGNRLVTKKDYKELLDLLRIEAVHSALEGSEKEEPLSFSSSSSPPPRRPPTVEEWSRAATGGDIELLSLKLSRCRHVLDQCLRKLVPLAVVAVRRFRAASIYAYQKKKMLEEQGDYDAIKALMEKRNEEETELLLIALQGLRTGLRRHARTSLRNKVKWMKERQTSLQGGVFLLPAEKEERDAPKEPQEDREEQQEEEDREEGEDELLHSVSLSHLKASTSPRDTPLQKNNALSSSPHLPLHASSSSSVELRSLPELSPPPSIAYWLWMRTAMIEWEQEKRLVSHFPWKWWRDAAKGRKVAHALYEELGREPTESEVAEKLGMSVEKWRDISLATRSVVSAETEISSSSGGGSHHDSERRDTLGDLLLTSPPTSMIEGEQKEYREELETHVLDLARKALTPHEYTLIRSLLISKPSTPFATPPAMPSSSSSASSRHADGTAKEKRERKIGQNERIHRRDDREKEAKEENRDYEEEEDQQAASHHPAVLRMNEEHRYPTTTTIDSSRLQRLIQKMKEYEVKKIIENLSPEEKKEGLKNLQSLENIVKKKSVVLQLCTAATAQQGYED</sequence>
<dbReference type="GeneID" id="94427884"/>
<reference evidence="4 5" key="1">
    <citation type="journal article" date="2017" name="Int. J. Parasitol.">
        <title>The genome of the protozoan parasite Cystoisospora suis and a reverse vaccinology approach to identify vaccine candidates.</title>
        <authorList>
            <person name="Palmieri N."/>
            <person name="Shrestha A."/>
            <person name="Ruttkowski B."/>
            <person name="Beck T."/>
            <person name="Vogl C."/>
            <person name="Tomley F."/>
            <person name="Blake D.P."/>
            <person name="Joachim A."/>
        </authorList>
    </citation>
    <scope>NUCLEOTIDE SEQUENCE [LARGE SCALE GENOMIC DNA]</scope>
    <source>
        <strain evidence="4 5">Wien I</strain>
    </source>
</reference>
<evidence type="ECO:0000313" key="4">
    <source>
        <dbReference type="EMBL" id="PHJ21671.1"/>
    </source>
</evidence>
<dbReference type="GO" id="GO:0006352">
    <property type="term" value="P:DNA-templated transcription initiation"/>
    <property type="evidence" value="ECO:0007669"/>
    <property type="project" value="InterPro"/>
</dbReference>
<feature type="region of interest" description="Disordered" evidence="1">
    <location>
        <begin position="1351"/>
        <end position="1420"/>
    </location>
</feature>
<feature type="compositionally biased region" description="Basic and acidic residues" evidence="1">
    <location>
        <begin position="815"/>
        <end position="826"/>
    </location>
</feature>
<feature type="compositionally biased region" description="Low complexity" evidence="1">
    <location>
        <begin position="669"/>
        <end position="678"/>
    </location>
</feature>
<dbReference type="Proteomes" id="UP000221165">
    <property type="component" value="Unassembled WGS sequence"/>
</dbReference>
<evidence type="ECO:0000259" key="3">
    <source>
        <dbReference type="Pfam" id="PF04539"/>
    </source>
</evidence>
<dbReference type="Gene3D" id="1.10.10.10">
    <property type="entry name" value="Winged helix-like DNA-binding domain superfamily/Winged helix DNA-binding domain"/>
    <property type="match status" value="1"/>
</dbReference>
<feature type="compositionally biased region" description="Low complexity" evidence="1">
    <location>
        <begin position="1168"/>
        <end position="1178"/>
    </location>
</feature>
<feature type="compositionally biased region" description="Basic and acidic residues" evidence="1">
    <location>
        <begin position="688"/>
        <end position="723"/>
    </location>
</feature>
<feature type="compositionally biased region" description="Acidic residues" evidence="1">
    <location>
        <begin position="1125"/>
        <end position="1141"/>
    </location>
</feature>
<feature type="compositionally biased region" description="Polar residues" evidence="1">
    <location>
        <begin position="1147"/>
        <end position="1167"/>
    </location>
</feature>
<dbReference type="OrthoDB" id="206108at2759"/>
<feature type="compositionally biased region" description="Acidic residues" evidence="1">
    <location>
        <begin position="724"/>
        <end position="734"/>
    </location>
</feature>
<feature type="region of interest" description="Disordered" evidence="1">
    <location>
        <begin position="1278"/>
        <end position="1312"/>
    </location>
</feature>
<dbReference type="Pfam" id="PF04539">
    <property type="entry name" value="Sigma70_r3"/>
    <property type="match status" value="1"/>
</dbReference>
<name>A0A2C6KBE7_9APIC</name>
<dbReference type="InterPro" id="IPR013324">
    <property type="entry name" value="RNA_pol_sigma_r3/r4-like"/>
</dbReference>
<feature type="region of interest" description="Disordered" evidence="1">
    <location>
        <begin position="965"/>
        <end position="992"/>
    </location>
</feature>
<organism evidence="4 5">
    <name type="scientific">Cystoisospora suis</name>
    <dbReference type="NCBI Taxonomy" id="483139"/>
    <lineage>
        <taxon>Eukaryota</taxon>
        <taxon>Sar</taxon>
        <taxon>Alveolata</taxon>
        <taxon>Apicomplexa</taxon>
        <taxon>Conoidasida</taxon>
        <taxon>Coccidia</taxon>
        <taxon>Eucoccidiorida</taxon>
        <taxon>Eimeriorina</taxon>
        <taxon>Sarcocystidae</taxon>
        <taxon>Cystoisospora</taxon>
    </lineage>
</organism>
<feature type="compositionally biased region" description="Low complexity" evidence="1">
    <location>
        <begin position="881"/>
        <end position="891"/>
    </location>
</feature>
<dbReference type="VEuPathDB" id="ToxoDB:CSUI_004482"/>
<feature type="compositionally biased region" description="Basic and acidic residues" evidence="1">
    <location>
        <begin position="735"/>
        <end position="771"/>
    </location>
</feature>
<feature type="compositionally biased region" description="Low complexity" evidence="1">
    <location>
        <begin position="545"/>
        <end position="592"/>
    </location>
</feature>
<feature type="region of interest" description="Disordered" evidence="1">
    <location>
        <begin position="642"/>
        <end position="934"/>
    </location>
</feature>
<feature type="region of interest" description="Disordered" evidence="1">
    <location>
        <begin position="1106"/>
        <end position="1178"/>
    </location>
</feature>
<feature type="compositionally biased region" description="Acidic residues" evidence="1">
    <location>
        <begin position="918"/>
        <end position="930"/>
    </location>
</feature>
<comment type="caution">
    <text evidence="4">The sequence shown here is derived from an EMBL/GenBank/DDBJ whole genome shotgun (WGS) entry which is preliminary data.</text>
</comment>
<dbReference type="SUPFAM" id="SSF88659">
    <property type="entry name" value="Sigma3 and sigma4 domains of RNA polymerase sigma factors"/>
    <property type="match status" value="1"/>
</dbReference>
<feature type="compositionally biased region" description="Basic and acidic residues" evidence="1">
    <location>
        <begin position="892"/>
        <end position="907"/>
    </location>
</feature>
<feature type="compositionally biased region" description="Polar residues" evidence="1">
    <location>
        <begin position="430"/>
        <end position="439"/>
    </location>
</feature>
<feature type="compositionally biased region" description="Basic and acidic residues" evidence="1">
    <location>
        <begin position="1289"/>
        <end position="1299"/>
    </location>
</feature>